<reference evidence="4 5" key="1">
    <citation type="submission" date="2020-06" db="EMBL/GenBank/DDBJ databases">
        <title>Photobacterium damselae subsp. damselae comparative genomics.</title>
        <authorList>
            <person name="Osorio C.R."/>
        </authorList>
    </citation>
    <scope>NUCLEOTIDE SEQUENCE [LARGE SCALE GENOMIC DNA]</scope>
    <source>
        <strain evidence="4 5">TW250/03</strain>
    </source>
</reference>
<dbReference type="InterPro" id="IPR050845">
    <property type="entry name" value="Cu-binding_ET"/>
</dbReference>
<feature type="chain" id="PRO_5032408678" evidence="3">
    <location>
        <begin position="21"/>
        <end position="203"/>
    </location>
</feature>
<keyword evidence="3" id="KW-0732">Signal</keyword>
<keyword evidence="2" id="KW-0186">Copper</keyword>
<dbReference type="PANTHER" id="PTHR38439">
    <property type="entry name" value="AURACYANIN-B"/>
    <property type="match status" value="1"/>
</dbReference>
<evidence type="ECO:0000313" key="4">
    <source>
        <dbReference type="EMBL" id="NVP03114.1"/>
    </source>
</evidence>
<gene>
    <name evidence="4" type="ORF">HWA77_23175</name>
</gene>
<evidence type="ECO:0000256" key="2">
    <source>
        <dbReference type="ARBA" id="ARBA00023008"/>
    </source>
</evidence>
<keyword evidence="1" id="KW-0479">Metal-binding</keyword>
<evidence type="ECO:0000313" key="5">
    <source>
        <dbReference type="Proteomes" id="UP000533429"/>
    </source>
</evidence>
<feature type="signal peptide" evidence="3">
    <location>
        <begin position="1"/>
        <end position="20"/>
    </location>
</feature>
<evidence type="ECO:0000256" key="1">
    <source>
        <dbReference type="ARBA" id="ARBA00022723"/>
    </source>
</evidence>
<evidence type="ECO:0000256" key="3">
    <source>
        <dbReference type="SAM" id="SignalP"/>
    </source>
</evidence>
<protein>
    <submittedName>
        <fullName evidence="4">Copper-binding protein</fullName>
    </submittedName>
</protein>
<dbReference type="EMBL" id="JABXOR010001492">
    <property type="protein sequence ID" value="NVP03114.1"/>
    <property type="molecule type" value="Genomic_DNA"/>
</dbReference>
<proteinExistence type="predicted"/>
<dbReference type="Proteomes" id="UP000533429">
    <property type="component" value="Unassembled WGS sequence"/>
</dbReference>
<dbReference type="AlphaFoldDB" id="A0A850QZA6"/>
<comment type="caution">
    <text evidence="4">The sequence shown here is derived from an EMBL/GenBank/DDBJ whole genome shotgun (WGS) entry which is preliminary data.</text>
</comment>
<dbReference type="InterPro" id="IPR008972">
    <property type="entry name" value="Cupredoxin"/>
</dbReference>
<dbReference type="PANTHER" id="PTHR38439:SF3">
    <property type="entry name" value="COPPER-RESISTANT CUPROPROTEIN COPI"/>
    <property type="match status" value="1"/>
</dbReference>
<name>A0A850QZA6_PHODD</name>
<dbReference type="SUPFAM" id="SSF49503">
    <property type="entry name" value="Cupredoxins"/>
    <property type="match status" value="1"/>
</dbReference>
<organism evidence="4 5">
    <name type="scientific">Photobacterium damselae subsp. damselae</name>
    <name type="common">Listonella damsela</name>
    <dbReference type="NCBI Taxonomy" id="85581"/>
    <lineage>
        <taxon>Bacteria</taxon>
        <taxon>Pseudomonadati</taxon>
        <taxon>Pseudomonadota</taxon>
        <taxon>Gammaproteobacteria</taxon>
        <taxon>Vibrionales</taxon>
        <taxon>Vibrionaceae</taxon>
        <taxon>Photobacterium</taxon>
    </lineage>
</organism>
<dbReference type="Gene3D" id="2.60.40.420">
    <property type="entry name" value="Cupredoxins - blue copper proteins"/>
    <property type="match status" value="1"/>
</dbReference>
<dbReference type="GO" id="GO:0046872">
    <property type="term" value="F:metal ion binding"/>
    <property type="evidence" value="ECO:0007669"/>
    <property type="project" value="UniProtKB-KW"/>
</dbReference>
<sequence length="203" mass="22910">MKKSLLVIALMTLFVSQVQANETSTTDHSKMDHSQMSHDVKMDHSKMDHGAMTTYTKQDNQEMDHSKMDHSMMDHGAMVSKVGMPAPQNQASQTVKVSLSDDMKIQFAQPLNIKQGDIVHFSVTNTGKIAHEFSIGSIEEQAKHREMMKSMPDMKHDDGTTITVEPGQTKDITWHFMGEKFIEFACNIPAHSEHGMKMNYVLQ</sequence>
<accession>A0A850QZA6</accession>